<gene>
    <name evidence="14" type="ORF">SAMN05216234_12924</name>
</gene>
<evidence type="ECO:0000256" key="7">
    <source>
        <dbReference type="ARBA" id="ARBA00022723"/>
    </source>
</evidence>
<dbReference type="GO" id="GO:0046872">
    <property type="term" value="F:metal ion binding"/>
    <property type="evidence" value="ECO:0007669"/>
    <property type="project" value="UniProtKB-KW"/>
</dbReference>
<evidence type="ECO:0000313" key="15">
    <source>
        <dbReference type="Proteomes" id="UP000199227"/>
    </source>
</evidence>
<feature type="transmembrane region" description="Helical" evidence="13">
    <location>
        <begin position="133"/>
        <end position="154"/>
    </location>
</feature>
<keyword evidence="10 13" id="KW-1133">Transmembrane helix</keyword>
<comment type="similarity">
    <text evidence="3">Belongs to the peptidase M50B family.</text>
</comment>
<keyword evidence="15" id="KW-1185">Reference proteome</keyword>
<keyword evidence="11" id="KW-0482">Metalloprotease</keyword>
<dbReference type="InterPro" id="IPR044537">
    <property type="entry name" value="Rip2-like"/>
</dbReference>
<protein>
    <submittedName>
        <fullName evidence="14">Zn-dependent protease (Includes SpoIVFB)</fullName>
    </submittedName>
</protein>
<evidence type="ECO:0000313" key="14">
    <source>
        <dbReference type="EMBL" id="SFP63231.1"/>
    </source>
</evidence>
<evidence type="ECO:0000256" key="11">
    <source>
        <dbReference type="ARBA" id="ARBA00023049"/>
    </source>
</evidence>
<feature type="transmembrane region" description="Helical" evidence="13">
    <location>
        <begin position="54"/>
        <end position="78"/>
    </location>
</feature>
<dbReference type="GO" id="GO:0005886">
    <property type="term" value="C:plasma membrane"/>
    <property type="evidence" value="ECO:0007669"/>
    <property type="project" value="UniProtKB-SubCell"/>
</dbReference>
<evidence type="ECO:0000256" key="8">
    <source>
        <dbReference type="ARBA" id="ARBA00022801"/>
    </source>
</evidence>
<dbReference type="GO" id="GO:0008237">
    <property type="term" value="F:metallopeptidase activity"/>
    <property type="evidence" value="ECO:0007669"/>
    <property type="project" value="UniProtKB-KW"/>
</dbReference>
<sequence length="216" mass="23693">MLSELDIIKILATIVSLMIAIIGHEIMHGYVAYKYGDSTAKDAGRLSINPIVHVDPIGTILVPAVLYISGAPFLFGWAKPVPVNIQTVIYNGGYKAGIAVALAGVTYNFILAIAASILLGFLETQQHSLGSALLAIFLMYSVIYNIVLGVFNLWPFPPLDGSNALRFLAMQFRWQPVVNVLNKIEPVGMILLIIIIATPLSQWFFMPARWLINILL</sequence>
<dbReference type="EMBL" id="FOXB01000029">
    <property type="protein sequence ID" value="SFP63231.1"/>
    <property type="molecule type" value="Genomic_DNA"/>
</dbReference>
<dbReference type="GO" id="GO:0006508">
    <property type="term" value="P:proteolysis"/>
    <property type="evidence" value="ECO:0007669"/>
    <property type="project" value="UniProtKB-KW"/>
</dbReference>
<dbReference type="RefSeq" id="WP_218147935.1">
    <property type="nucleotide sequence ID" value="NZ_FOXB01000029.1"/>
</dbReference>
<comment type="subcellular location">
    <subcellularLocation>
        <location evidence="2">Cell membrane</location>
        <topology evidence="2">Multi-pass membrane protein</topology>
    </subcellularLocation>
</comment>
<dbReference type="CDD" id="cd06158">
    <property type="entry name" value="S2P-M50_like_1"/>
    <property type="match status" value="1"/>
</dbReference>
<feature type="transmembrane region" description="Helical" evidence="13">
    <location>
        <begin position="12"/>
        <end position="33"/>
    </location>
</feature>
<evidence type="ECO:0000256" key="3">
    <source>
        <dbReference type="ARBA" id="ARBA00007931"/>
    </source>
</evidence>
<dbReference type="PANTHER" id="PTHR35864">
    <property type="entry name" value="ZINC METALLOPROTEASE MJ0611-RELATED"/>
    <property type="match status" value="1"/>
</dbReference>
<dbReference type="Proteomes" id="UP000199227">
    <property type="component" value="Unassembled WGS sequence"/>
</dbReference>
<organism evidence="14 15">
    <name type="scientific">Hydrogenimonas thermophila</name>
    <dbReference type="NCBI Taxonomy" id="223786"/>
    <lineage>
        <taxon>Bacteria</taxon>
        <taxon>Pseudomonadati</taxon>
        <taxon>Campylobacterota</taxon>
        <taxon>Epsilonproteobacteria</taxon>
        <taxon>Campylobacterales</taxon>
        <taxon>Hydrogenimonadaceae</taxon>
        <taxon>Hydrogenimonas</taxon>
    </lineage>
</organism>
<comment type="cofactor">
    <cofactor evidence="1">
        <name>Zn(2+)</name>
        <dbReference type="ChEBI" id="CHEBI:29105"/>
    </cofactor>
</comment>
<evidence type="ECO:0000256" key="1">
    <source>
        <dbReference type="ARBA" id="ARBA00001947"/>
    </source>
</evidence>
<evidence type="ECO:0000256" key="10">
    <source>
        <dbReference type="ARBA" id="ARBA00022989"/>
    </source>
</evidence>
<feature type="transmembrane region" description="Helical" evidence="13">
    <location>
        <begin position="187"/>
        <end position="206"/>
    </location>
</feature>
<keyword evidence="8" id="KW-0378">Hydrolase</keyword>
<dbReference type="InterPro" id="IPR052348">
    <property type="entry name" value="Metallopeptidase_M50B"/>
</dbReference>
<reference evidence="14 15" key="1">
    <citation type="submission" date="2016-10" db="EMBL/GenBank/DDBJ databases">
        <authorList>
            <person name="de Groot N.N."/>
        </authorList>
    </citation>
    <scope>NUCLEOTIDE SEQUENCE [LARGE SCALE GENOMIC DNA]</scope>
    <source>
        <strain evidence="14 15">EP1-55-1</strain>
    </source>
</reference>
<evidence type="ECO:0000256" key="9">
    <source>
        <dbReference type="ARBA" id="ARBA00022833"/>
    </source>
</evidence>
<evidence type="ECO:0000256" key="4">
    <source>
        <dbReference type="ARBA" id="ARBA00022475"/>
    </source>
</evidence>
<evidence type="ECO:0000256" key="6">
    <source>
        <dbReference type="ARBA" id="ARBA00022692"/>
    </source>
</evidence>
<keyword evidence="9" id="KW-0862">Zinc</keyword>
<keyword evidence="5 14" id="KW-0645">Protease</keyword>
<evidence type="ECO:0000256" key="5">
    <source>
        <dbReference type="ARBA" id="ARBA00022670"/>
    </source>
</evidence>
<evidence type="ECO:0000256" key="12">
    <source>
        <dbReference type="ARBA" id="ARBA00023136"/>
    </source>
</evidence>
<keyword evidence="4" id="KW-1003">Cell membrane</keyword>
<feature type="transmembrane region" description="Helical" evidence="13">
    <location>
        <begin position="98"/>
        <end position="121"/>
    </location>
</feature>
<dbReference type="PANTHER" id="PTHR35864:SF1">
    <property type="entry name" value="ZINC METALLOPROTEASE YWHC-RELATED"/>
    <property type="match status" value="1"/>
</dbReference>
<proteinExistence type="inferred from homology"/>
<name>A0A1I5RY34_9BACT</name>
<keyword evidence="6 13" id="KW-0812">Transmembrane</keyword>
<evidence type="ECO:0000256" key="2">
    <source>
        <dbReference type="ARBA" id="ARBA00004651"/>
    </source>
</evidence>
<keyword evidence="12 13" id="KW-0472">Membrane</keyword>
<keyword evidence="7" id="KW-0479">Metal-binding</keyword>
<accession>A0A1I5RY34</accession>
<dbReference type="AlphaFoldDB" id="A0A1I5RY34"/>
<dbReference type="STRING" id="223786.SAMN05216234_12924"/>
<evidence type="ECO:0000256" key="13">
    <source>
        <dbReference type="SAM" id="Phobius"/>
    </source>
</evidence>